<keyword evidence="2" id="KW-1185">Reference proteome</keyword>
<dbReference type="AlphaFoldDB" id="A0A0U1DPA5"/>
<organism evidence="1 2">
    <name type="scientific">Mycobacterium europaeum</name>
    <dbReference type="NCBI Taxonomy" id="761804"/>
    <lineage>
        <taxon>Bacteria</taxon>
        <taxon>Bacillati</taxon>
        <taxon>Actinomycetota</taxon>
        <taxon>Actinomycetes</taxon>
        <taxon>Mycobacteriales</taxon>
        <taxon>Mycobacteriaceae</taxon>
        <taxon>Mycobacterium</taxon>
        <taxon>Mycobacterium simiae complex</taxon>
    </lineage>
</organism>
<dbReference type="Gene3D" id="3.40.830.10">
    <property type="entry name" value="LigB-like"/>
    <property type="match status" value="1"/>
</dbReference>
<accession>A0A0U1DPA5</accession>
<evidence type="ECO:0000313" key="2">
    <source>
        <dbReference type="Proteomes" id="UP000199601"/>
    </source>
</evidence>
<dbReference type="SUPFAM" id="SSF53213">
    <property type="entry name" value="LigB-like"/>
    <property type="match status" value="1"/>
</dbReference>
<dbReference type="RefSeq" id="WP_090422636.1">
    <property type="nucleotide sequence ID" value="NZ_CTEC01000002.1"/>
</dbReference>
<gene>
    <name evidence="1" type="primary">mhpB_2</name>
    <name evidence="1" type="ORF">BN000_04258</name>
</gene>
<name>A0A0U1DPA5_9MYCO</name>
<sequence>MGAVLTVGATHFPPLALPDERMADVFRWALRDPELPEEKRDPAALSSLLVRELGDDNGLAAAAAHREELRQNFQRVRDALDDFAPDVVLIWGDDQYELFHEDCVPPFAVCAFDDLETQLWQRPFYKGRPNAWGEPEDTPYLIKGAARAGKKLTTELLGRGFDIAYSYQPLPDRPMPAAFANTLRYLDWAGDGFPYASLFFSINCYGRRLVKHKGGLAYLSSMPKDISELDPPAPAPARCFDLGAAVAEICLQSKSRVALVASSSWSHAFLNEASHFLLPDTARDRELFAQLNGDKPAAWRDVSLHEVEQAGQHEMLNWFCLAGAVDRLGVRPEWMEMIETDLFTSNKVFGVYQVAGGS</sequence>
<proteinExistence type="predicted"/>
<protein>
    <submittedName>
        <fullName evidence="1">2,3-dihydroxyphenylpropionate/2, 3-dihydroxicinnamic acid 1,2-dioxygenase</fullName>
    </submittedName>
</protein>
<keyword evidence="1" id="KW-0223">Dioxygenase</keyword>
<evidence type="ECO:0000313" key="1">
    <source>
        <dbReference type="EMBL" id="CQD18650.1"/>
    </source>
</evidence>
<keyword evidence="1" id="KW-0560">Oxidoreductase</keyword>
<dbReference type="Proteomes" id="UP000199601">
    <property type="component" value="Unassembled WGS sequence"/>
</dbReference>
<dbReference type="EMBL" id="CTEC01000002">
    <property type="protein sequence ID" value="CQD18650.1"/>
    <property type="molecule type" value="Genomic_DNA"/>
</dbReference>
<dbReference type="GO" id="GO:0051213">
    <property type="term" value="F:dioxygenase activity"/>
    <property type="evidence" value="ECO:0007669"/>
    <property type="project" value="UniProtKB-KW"/>
</dbReference>
<reference evidence="2" key="1">
    <citation type="submission" date="2015-03" db="EMBL/GenBank/DDBJ databases">
        <authorList>
            <person name="Urmite Genomes"/>
        </authorList>
    </citation>
    <scope>NUCLEOTIDE SEQUENCE [LARGE SCALE GENOMIC DNA]</scope>
    <source>
        <strain evidence="2">CSUR P1344</strain>
    </source>
</reference>